<evidence type="ECO:0000256" key="2">
    <source>
        <dbReference type="SAM" id="MobiDB-lite"/>
    </source>
</evidence>
<name>A0A6V6Z766_9FLAO</name>
<feature type="region of interest" description="Disordered" evidence="2">
    <location>
        <begin position="173"/>
        <end position="201"/>
    </location>
</feature>
<reference evidence="3 4" key="1">
    <citation type="submission" date="2020-06" db="EMBL/GenBank/DDBJ databases">
        <authorList>
            <person name="Criscuolo A."/>
        </authorList>
    </citation>
    <scope>NUCLEOTIDE SEQUENCE [LARGE SCALE GENOMIC DNA]</scope>
    <source>
        <strain evidence="4">CIP 110025</strain>
    </source>
</reference>
<dbReference type="AlphaFoldDB" id="A0A6V6Z766"/>
<proteinExistence type="predicted"/>
<feature type="compositionally biased region" description="Polar residues" evidence="2">
    <location>
        <begin position="177"/>
        <end position="198"/>
    </location>
</feature>
<accession>A0A6V6Z766</accession>
<dbReference type="NCBIfam" id="TIGR04183">
    <property type="entry name" value="Por_Secre_tail"/>
    <property type="match status" value="1"/>
</dbReference>
<evidence type="ECO:0000256" key="1">
    <source>
        <dbReference type="ARBA" id="ARBA00022729"/>
    </source>
</evidence>
<comment type="caution">
    <text evidence="3">The sequence shown here is derived from an EMBL/GenBank/DDBJ whole genome shotgun (WGS) entry which is preliminary data.</text>
</comment>
<protein>
    <recommendedName>
        <fullName evidence="5">Secretion protein</fullName>
    </recommendedName>
</protein>
<keyword evidence="1" id="KW-0732">Signal</keyword>
<gene>
    <name evidence="3" type="ORF">FLACHUCJ7_03401</name>
</gene>
<dbReference type="EMBL" id="CAIJDO010000200">
    <property type="protein sequence ID" value="CAD0007617.1"/>
    <property type="molecule type" value="Genomic_DNA"/>
</dbReference>
<sequence>MIIMKKVILVYLLFISSKSLSQIYFGNNTAMYVRDQVLYVGQDINLATNSNLYLRNNSQLVQGTTNTSANTGNGNFSVYQEGTSDNFEYNYWCSPVGVPSGAIGNTNFGITLLNRPTTSIAAVPAISLGAGIYDGIANPLSIASSWIYKLTNANNYSQWIAVGSATTIAPGEGFTMKGTSGSDSTDPESTGVTNNPGTGAQRYDFRGKPNDGNITIAVGLNSSTLTGNPYPSALHLNAFLLDAVNSASGGVAYFWEQDKTINSHYVADYRGGYGTYSPGTLGSNGVYVPATFNSYNTDGSLNTTGTSSGLVIERKYSPIGQGFVINGTANGSLTFKNAHRVYYKENSGLSKFEKPAKTSKKMGVDEVASVEISHFKLNTIINNQFTRQLALAFLPEATDGIDFGIDALNMDESLPNDVLFSIENGAYVIQGTNFEPSKRISLTVKATINSTFKFYIPEVINFTPSETIYLYDAFDSSYHDIKNGSYQVTVTPGVYSDRFKITFASQQLGTVKEDITNFIISQDNTNHSLNATNKNLLDIESLILYDMLGKVILFKKDLGSNANYAFSTSTLSQGVYIAEFLTANNEKITQKVFISNSDHK</sequence>
<organism evidence="3 4">
    <name type="scientific">Flavobacterium chungangense</name>
    <dbReference type="NCBI Taxonomy" id="554283"/>
    <lineage>
        <taxon>Bacteria</taxon>
        <taxon>Pseudomonadati</taxon>
        <taxon>Bacteroidota</taxon>
        <taxon>Flavobacteriia</taxon>
        <taxon>Flavobacteriales</taxon>
        <taxon>Flavobacteriaceae</taxon>
        <taxon>Flavobacterium</taxon>
    </lineage>
</organism>
<dbReference type="InterPro" id="IPR026444">
    <property type="entry name" value="Secre_tail"/>
</dbReference>
<evidence type="ECO:0000313" key="4">
    <source>
        <dbReference type="Proteomes" id="UP000556700"/>
    </source>
</evidence>
<evidence type="ECO:0008006" key="5">
    <source>
        <dbReference type="Google" id="ProtNLM"/>
    </source>
</evidence>
<dbReference type="Proteomes" id="UP000556700">
    <property type="component" value="Unassembled WGS sequence"/>
</dbReference>
<evidence type="ECO:0000313" key="3">
    <source>
        <dbReference type="EMBL" id="CAD0007617.1"/>
    </source>
</evidence>
<keyword evidence="4" id="KW-1185">Reference proteome</keyword>